<evidence type="ECO:0000256" key="6">
    <source>
        <dbReference type="ARBA" id="ARBA00022989"/>
    </source>
</evidence>
<protein>
    <recommendedName>
        <fullName evidence="13">Odorant receptor</fullName>
    </recommendedName>
</protein>
<dbReference type="Proteomes" id="UP000410492">
    <property type="component" value="Unassembled WGS sequence"/>
</dbReference>
<evidence type="ECO:0000256" key="1">
    <source>
        <dbReference type="ARBA" id="ARBA00004651"/>
    </source>
</evidence>
<evidence type="ECO:0008006" key="13">
    <source>
        <dbReference type="Google" id="ProtNLM"/>
    </source>
</evidence>
<evidence type="ECO:0000256" key="4">
    <source>
        <dbReference type="ARBA" id="ARBA00022692"/>
    </source>
</evidence>
<organism evidence="11 12">
    <name type="scientific">Callosobruchus maculatus</name>
    <name type="common">Southern cowpea weevil</name>
    <name type="synonym">Pulse bruchid</name>
    <dbReference type="NCBI Taxonomy" id="64391"/>
    <lineage>
        <taxon>Eukaryota</taxon>
        <taxon>Metazoa</taxon>
        <taxon>Ecdysozoa</taxon>
        <taxon>Arthropoda</taxon>
        <taxon>Hexapoda</taxon>
        <taxon>Insecta</taxon>
        <taxon>Pterygota</taxon>
        <taxon>Neoptera</taxon>
        <taxon>Endopterygota</taxon>
        <taxon>Coleoptera</taxon>
        <taxon>Polyphaga</taxon>
        <taxon>Cucujiformia</taxon>
        <taxon>Chrysomeloidea</taxon>
        <taxon>Chrysomelidae</taxon>
        <taxon>Bruchinae</taxon>
        <taxon>Bruchini</taxon>
        <taxon>Callosobruchus</taxon>
    </lineage>
</organism>
<keyword evidence="7 10" id="KW-0472">Membrane</keyword>
<proteinExistence type="predicted"/>
<name>A0A653DE49_CALMS</name>
<keyword evidence="6 10" id="KW-1133">Transmembrane helix</keyword>
<keyword evidence="9" id="KW-0807">Transducer</keyword>
<dbReference type="GO" id="GO:0005549">
    <property type="term" value="F:odorant binding"/>
    <property type="evidence" value="ECO:0007669"/>
    <property type="project" value="InterPro"/>
</dbReference>
<dbReference type="PANTHER" id="PTHR21137">
    <property type="entry name" value="ODORANT RECEPTOR"/>
    <property type="match status" value="1"/>
</dbReference>
<evidence type="ECO:0000256" key="7">
    <source>
        <dbReference type="ARBA" id="ARBA00023136"/>
    </source>
</evidence>
<evidence type="ECO:0000256" key="5">
    <source>
        <dbReference type="ARBA" id="ARBA00022725"/>
    </source>
</evidence>
<dbReference type="AlphaFoldDB" id="A0A653DE49"/>
<evidence type="ECO:0000256" key="8">
    <source>
        <dbReference type="ARBA" id="ARBA00023170"/>
    </source>
</evidence>
<keyword evidence="3" id="KW-0716">Sensory transduction</keyword>
<dbReference type="GO" id="GO:0005886">
    <property type="term" value="C:plasma membrane"/>
    <property type="evidence" value="ECO:0007669"/>
    <property type="project" value="UniProtKB-SubCell"/>
</dbReference>
<feature type="transmembrane region" description="Helical" evidence="10">
    <location>
        <begin position="99"/>
        <end position="123"/>
    </location>
</feature>
<evidence type="ECO:0000256" key="10">
    <source>
        <dbReference type="SAM" id="Phobius"/>
    </source>
</evidence>
<keyword evidence="12" id="KW-1185">Reference proteome</keyword>
<dbReference type="OrthoDB" id="6784258at2759"/>
<comment type="subcellular location">
    <subcellularLocation>
        <location evidence="1">Cell membrane</location>
        <topology evidence="1">Multi-pass membrane protein</topology>
    </subcellularLocation>
</comment>
<feature type="transmembrane region" description="Helical" evidence="10">
    <location>
        <begin position="12"/>
        <end position="35"/>
    </location>
</feature>
<gene>
    <name evidence="11" type="ORF">CALMAC_LOCUS16216</name>
</gene>
<evidence type="ECO:0000256" key="3">
    <source>
        <dbReference type="ARBA" id="ARBA00022606"/>
    </source>
</evidence>
<keyword evidence="2" id="KW-1003">Cell membrane</keyword>
<reference evidence="11 12" key="1">
    <citation type="submission" date="2019-01" db="EMBL/GenBank/DDBJ databases">
        <authorList>
            <person name="Sayadi A."/>
        </authorList>
    </citation>
    <scope>NUCLEOTIDE SEQUENCE [LARGE SCALE GENOMIC DNA]</scope>
</reference>
<keyword evidence="8" id="KW-0675">Receptor</keyword>
<feature type="non-terminal residue" evidence="11">
    <location>
        <position position="1"/>
    </location>
</feature>
<dbReference type="GO" id="GO:0004984">
    <property type="term" value="F:olfactory receptor activity"/>
    <property type="evidence" value="ECO:0007669"/>
    <property type="project" value="InterPro"/>
</dbReference>
<feature type="transmembrane region" description="Helical" evidence="10">
    <location>
        <begin position="135"/>
        <end position="154"/>
    </location>
</feature>
<evidence type="ECO:0000313" key="11">
    <source>
        <dbReference type="EMBL" id="VEN57627.1"/>
    </source>
</evidence>
<keyword evidence="4 10" id="KW-0812">Transmembrane</keyword>
<dbReference type="GO" id="GO:0007165">
    <property type="term" value="P:signal transduction"/>
    <property type="evidence" value="ECO:0007669"/>
    <property type="project" value="UniProtKB-KW"/>
</dbReference>
<sequence length="231" mass="26165">SKFQAYRPAVFGFVGSFCIQAAVASTHTLFIIIPYDMVFMILIRLTALQFRMVNKEWKTLFDADLSSKKGIEEFRGRFRRCIKHYDFLLQYTKTINDRYSLHLAVILFAVIVGNDIMEIYRIANAATIESAIRSVCYVAAGVLVIFLLCFMIPAQELTDEAGKAAENIYFSLWYNAPEHAKPILNIIAKSNKPVKIAPFGMMELSSESGLAVVKGMFSYAMFLKTMKDMSN</sequence>
<dbReference type="EMBL" id="CAACVG010011234">
    <property type="protein sequence ID" value="VEN57627.1"/>
    <property type="molecule type" value="Genomic_DNA"/>
</dbReference>
<accession>A0A653DE49</accession>
<evidence type="ECO:0000256" key="2">
    <source>
        <dbReference type="ARBA" id="ARBA00022475"/>
    </source>
</evidence>
<dbReference type="InterPro" id="IPR004117">
    <property type="entry name" value="7tm6_olfct_rcpt"/>
</dbReference>
<dbReference type="PANTHER" id="PTHR21137:SF35">
    <property type="entry name" value="ODORANT RECEPTOR 19A-RELATED"/>
    <property type="match status" value="1"/>
</dbReference>
<keyword evidence="5" id="KW-0552">Olfaction</keyword>
<dbReference type="Pfam" id="PF02949">
    <property type="entry name" value="7tm_6"/>
    <property type="match status" value="1"/>
</dbReference>
<evidence type="ECO:0000313" key="12">
    <source>
        <dbReference type="Proteomes" id="UP000410492"/>
    </source>
</evidence>
<evidence type="ECO:0000256" key="9">
    <source>
        <dbReference type="ARBA" id="ARBA00023224"/>
    </source>
</evidence>